<evidence type="ECO:0000256" key="1">
    <source>
        <dbReference type="SAM" id="SignalP"/>
    </source>
</evidence>
<protein>
    <submittedName>
        <fullName evidence="2">Uncharacterized protein</fullName>
    </submittedName>
</protein>
<dbReference type="Proteomes" id="UP000672032">
    <property type="component" value="Chromosome 7"/>
</dbReference>
<keyword evidence="1" id="KW-0732">Signal</keyword>
<gene>
    <name evidence="2" type="ORF">DSL72_006464</name>
</gene>
<dbReference type="OrthoDB" id="3551508at2759"/>
<keyword evidence="3" id="KW-1185">Reference proteome</keyword>
<evidence type="ECO:0000313" key="3">
    <source>
        <dbReference type="Proteomes" id="UP000672032"/>
    </source>
</evidence>
<accession>A0A8A3PNT9</accession>
<name>A0A8A3PNT9_9HELO</name>
<organism evidence="2 3">
    <name type="scientific">Monilinia vaccinii-corymbosi</name>
    <dbReference type="NCBI Taxonomy" id="61207"/>
    <lineage>
        <taxon>Eukaryota</taxon>
        <taxon>Fungi</taxon>
        <taxon>Dikarya</taxon>
        <taxon>Ascomycota</taxon>
        <taxon>Pezizomycotina</taxon>
        <taxon>Leotiomycetes</taxon>
        <taxon>Helotiales</taxon>
        <taxon>Sclerotiniaceae</taxon>
        <taxon>Monilinia</taxon>
    </lineage>
</organism>
<proteinExistence type="predicted"/>
<feature type="signal peptide" evidence="1">
    <location>
        <begin position="1"/>
        <end position="20"/>
    </location>
</feature>
<dbReference type="EMBL" id="CP063411">
    <property type="protein sequence ID" value="QSZ36584.1"/>
    <property type="molecule type" value="Genomic_DNA"/>
</dbReference>
<sequence>MHITLSNFLIVLGVFLYSSAALVWRPTSRLPITVGFQNDLGFDVDAEPTISPTTITDFAPFRPTSVFTLPASVTSNAQSRESHSGCNSRRYIPYGGFNAATVTAGSGGEIITDAVWKPFHRLSSLPVITQHKTYTDIFTNLVPTTTRTVTVTPRDVGELESGVMTAPGSHGWETPLTFQTITGAPSPASSIVPRERERRGYREEDVAFL</sequence>
<feature type="chain" id="PRO_5032274360" evidence="1">
    <location>
        <begin position="21"/>
        <end position="209"/>
    </location>
</feature>
<reference evidence="2" key="1">
    <citation type="submission" date="2020-10" db="EMBL/GenBank/DDBJ databases">
        <title>Genome Sequence of Monilinia vaccinii-corymbosi Sheds Light on Mummy Berry Disease Infection of Blueberry and Mating Type.</title>
        <authorList>
            <person name="Yow A.G."/>
            <person name="Zhang Y."/>
            <person name="Bansal K."/>
            <person name="Eacker S.M."/>
            <person name="Sullivan S."/>
            <person name="Liachko I."/>
            <person name="Cubeta M.A."/>
            <person name="Rollins J.A."/>
            <person name="Ashrafi H."/>
        </authorList>
    </citation>
    <scope>NUCLEOTIDE SEQUENCE</scope>
    <source>
        <strain evidence="2">RL-1</strain>
    </source>
</reference>
<dbReference type="AlphaFoldDB" id="A0A8A3PNT9"/>
<evidence type="ECO:0000313" key="2">
    <source>
        <dbReference type="EMBL" id="QSZ36584.1"/>
    </source>
</evidence>